<name>A0ABW5A9Y9_9RHOB</name>
<evidence type="ECO:0000256" key="2">
    <source>
        <dbReference type="ARBA" id="ARBA00022679"/>
    </source>
</evidence>
<keyword evidence="1" id="KW-0489">Methyltransferase</keyword>
<dbReference type="InterPro" id="IPR001091">
    <property type="entry name" value="RM_Methyltransferase"/>
</dbReference>
<gene>
    <name evidence="6" type="ORF">ACFSM0_12195</name>
</gene>
<protein>
    <recommendedName>
        <fullName evidence="4">Methyltransferase</fullName>
        <ecNumber evidence="4">2.1.1.-</ecNumber>
    </recommendedName>
</protein>
<keyword evidence="2" id="KW-0808">Transferase</keyword>
<dbReference type="RefSeq" id="WP_377390720.1">
    <property type="nucleotide sequence ID" value="NZ_JBHUIX010000012.1"/>
</dbReference>
<dbReference type="Pfam" id="PF01555">
    <property type="entry name" value="N6_N4_Mtase"/>
    <property type="match status" value="1"/>
</dbReference>
<dbReference type="Gene3D" id="3.40.50.150">
    <property type="entry name" value="Vaccinia Virus protein VP39"/>
    <property type="match status" value="1"/>
</dbReference>
<dbReference type="SUPFAM" id="SSF53335">
    <property type="entry name" value="S-adenosyl-L-methionine-dependent methyltransferases"/>
    <property type="match status" value="1"/>
</dbReference>
<accession>A0ABW5A9Y9</accession>
<organism evidence="6 7">
    <name type="scientific">Rhodobacter lacus</name>
    <dbReference type="NCBI Taxonomy" id="1641972"/>
    <lineage>
        <taxon>Bacteria</taxon>
        <taxon>Pseudomonadati</taxon>
        <taxon>Pseudomonadota</taxon>
        <taxon>Alphaproteobacteria</taxon>
        <taxon>Rhodobacterales</taxon>
        <taxon>Rhodobacter group</taxon>
        <taxon>Rhodobacter</taxon>
    </lineage>
</organism>
<dbReference type="EMBL" id="JBHUIX010000012">
    <property type="protein sequence ID" value="MFD2174850.1"/>
    <property type="molecule type" value="Genomic_DNA"/>
</dbReference>
<dbReference type="InterPro" id="IPR002941">
    <property type="entry name" value="DNA_methylase_N4/N6"/>
</dbReference>
<sequence>MSLISVTSLIDRTNRPLMPRSTSVNLGLVHRDGEWIPYWEGWLDWMRAQGWWRFGWYVWDQGPGLPGDWNGRLAPSHEFIFHFNRQPRKPNKTVESKHAGETLGSGGLRGADGMVLRKTGYGNAIQSHRIPDSVFRIMRHKGGLGAAGSHPAVFPVALVEAVLEAFSDPGDLVFEPFCGSGTQLIAAERTGRRCCAVELDPVYCDVAVRRWEMATGRKA</sequence>
<evidence type="ECO:0000259" key="5">
    <source>
        <dbReference type="Pfam" id="PF01555"/>
    </source>
</evidence>
<comment type="caution">
    <text evidence="6">The sequence shown here is derived from an EMBL/GenBank/DDBJ whole genome shotgun (WGS) entry which is preliminary data.</text>
</comment>
<proteinExistence type="inferred from homology"/>
<evidence type="ECO:0000313" key="6">
    <source>
        <dbReference type="EMBL" id="MFD2174850.1"/>
    </source>
</evidence>
<dbReference type="InterPro" id="IPR029063">
    <property type="entry name" value="SAM-dependent_MTases_sf"/>
</dbReference>
<feature type="domain" description="DNA methylase N-4/N-6" evidence="5">
    <location>
        <begin position="49"/>
        <end position="208"/>
    </location>
</feature>
<evidence type="ECO:0000313" key="7">
    <source>
        <dbReference type="Proteomes" id="UP001597413"/>
    </source>
</evidence>
<dbReference type="PRINTS" id="PR00508">
    <property type="entry name" value="S21N4MTFRASE"/>
</dbReference>
<dbReference type="Proteomes" id="UP001597413">
    <property type="component" value="Unassembled WGS sequence"/>
</dbReference>
<evidence type="ECO:0000256" key="1">
    <source>
        <dbReference type="ARBA" id="ARBA00022603"/>
    </source>
</evidence>
<evidence type="ECO:0000256" key="4">
    <source>
        <dbReference type="RuleBase" id="RU362026"/>
    </source>
</evidence>
<evidence type="ECO:0000256" key="3">
    <source>
        <dbReference type="ARBA" id="ARBA00047942"/>
    </source>
</evidence>
<comment type="similarity">
    <text evidence="4">Belongs to the N(4)/N(6)-methyltransferase family.</text>
</comment>
<comment type="catalytic activity">
    <reaction evidence="3">
        <text>a 2'-deoxyadenosine in DNA + S-adenosyl-L-methionine = an N(6)-methyl-2'-deoxyadenosine in DNA + S-adenosyl-L-homocysteine + H(+)</text>
        <dbReference type="Rhea" id="RHEA:15197"/>
        <dbReference type="Rhea" id="RHEA-COMP:12418"/>
        <dbReference type="Rhea" id="RHEA-COMP:12419"/>
        <dbReference type="ChEBI" id="CHEBI:15378"/>
        <dbReference type="ChEBI" id="CHEBI:57856"/>
        <dbReference type="ChEBI" id="CHEBI:59789"/>
        <dbReference type="ChEBI" id="CHEBI:90615"/>
        <dbReference type="ChEBI" id="CHEBI:90616"/>
        <dbReference type="EC" id="2.1.1.72"/>
    </reaction>
</comment>
<dbReference type="EC" id="2.1.1.-" evidence="4"/>
<keyword evidence="7" id="KW-1185">Reference proteome</keyword>
<reference evidence="7" key="1">
    <citation type="journal article" date="2019" name="Int. J. Syst. Evol. Microbiol.">
        <title>The Global Catalogue of Microorganisms (GCM) 10K type strain sequencing project: providing services to taxonomists for standard genome sequencing and annotation.</title>
        <authorList>
            <consortium name="The Broad Institute Genomics Platform"/>
            <consortium name="The Broad Institute Genome Sequencing Center for Infectious Disease"/>
            <person name="Wu L."/>
            <person name="Ma J."/>
        </authorList>
    </citation>
    <scope>NUCLEOTIDE SEQUENCE [LARGE SCALE GENOMIC DNA]</scope>
    <source>
        <strain evidence="7">CCUG 55131</strain>
    </source>
</reference>